<dbReference type="Proteomes" id="UP000031668">
    <property type="component" value="Unassembled WGS sequence"/>
</dbReference>
<dbReference type="SUPFAM" id="SSF56574">
    <property type="entry name" value="Serpins"/>
    <property type="match status" value="1"/>
</dbReference>
<dbReference type="PANTHER" id="PTHR11461">
    <property type="entry name" value="SERINE PROTEASE INHIBITOR, SERPIN"/>
    <property type="match status" value="1"/>
</dbReference>
<dbReference type="AlphaFoldDB" id="A0A0C2MXQ2"/>
<accession>A0A0C2MXQ2</accession>
<keyword evidence="5" id="KW-1185">Reference proteome</keyword>
<evidence type="ECO:0000259" key="3">
    <source>
        <dbReference type="SMART" id="SM00093"/>
    </source>
</evidence>
<evidence type="ECO:0000256" key="2">
    <source>
        <dbReference type="RuleBase" id="RU000411"/>
    </source>
</evidence>
<dbReference type="InterPro" id="IPR023796">
    <property type="entry name" value="Serpin_dom"/>
</dbReference>
<reference evidence="4 5" key="1">
    <citation type="journal article" date="2014" name="Genome Biol. Evol.">
        <title>The genome of the myxosporean Thelohanellus kitauei shows adaptations to nutrient acquisition within its fish host.</title>
        <authorList>
            <person name="Yang Y."/>
            <person name="Xiong J."/>
            <person name="Zhou Z."/>
            <person name="Huo F."/>
            <person name="Miao W."/>
            <person name="Ran C."/>
            <person name="Liu Y."/>
            <person name="Zhang J."/>
            <person name="Feng J."/>
            <person name="Wang M."/>
            <person name="Wang M."/>
            <person name="Wang L."/>
            <person name="Yao B."/>
        </authorList>
    </citation>
    <scope>NUCLEOTIDE SEQUENCE [LARGE SCALE GENOMIC DNA]</scope>
    <source>
        <strain evidence="4">Wuqing</strain>
    </source>
</reference>
<dbReference type="OMA" id="MEGYQLR"/>
<dbReference type="Gene3D" id="2.30.39.10">
    <property type="entry name" value="Alpha-1-antitrypsin, domain 1"/>
    <property type="match status" value="1"/>
</dbReference>
<evidence type="ECO:0000313" key="4">
    <source>
        <dbReference type="EMBL" id="KII68955.1"/>
    </source>
</evidence>
<dbReference type="PANTHER" id="PTHR11461:SF211">
    <property type="entry name" value="GH10112P-RELATED"/>
    <property type="match status" value="1"/>
</dbReference>
<comment type="caution">
    <text evidence="4">The sequence shown here is derived from an EMBL/GenBank/DDBJ whole genome shotgun (WGS) entry which is preliminary data.</text>
</comment>
<dbReference type="InterPro" id="IPR042185">
    <property type="entry name" value="Serpin_sf_2"/>
</dbReference>
<organism evidence="4 5">
    <name type="scientific">Thelohanellus kitauei</name>
    <name type="common">Myxosporean</name>
    <dbReference type="NCBI Taxonomy" id="669202"/>
    <lineage>
        <taxon>Eukaryota</taxon>
        <taxon>Metazoa</taxon>
        <taxon>Cnidaria</taxon>
        <taxon>Myxozoa</taxon>
        <taxon>Myxosporea</taxon>
        <taxon>Bivalvulida</taxon>
        <taxon>Platysporina</taxon>
        <taxon>Myxobolidae</taxon>
        <taxon>Thelohanellus</taxon>
    </lineage>
</organism>
<sequence>MPADVGNFTSIILNRLFAYQHHTGNVGLSGISLYVMLGIIKFGTKGTSFEQLSNIIDDRFEDIYTENWRRSFASRYWNTLRHNAQTHAFMRSAIIYSCSLYYHYQEISDFLFGMEKIKVNISNSAESAREVDEWVSDNTQISFKNVIDESILSENKIIFINTFSYRSDWTKNFDASLTKYETFYDEKGRQLMVPMMNQQSFNYIYDSITHNFRVLFKSCVQEYVFSAIVLPRQGYKIKDVLKNFNIDEMHTYFMESEFHYVKLKLPRFNISRQTDFLHTFKDFGITNIFDINHSDFGQMTNDTVFIGNIIQVSNLVIDELNDRAIASEETNDDKSLLMPKEFYVKRPFLFFVYVYNNQNVPLGAVVTNPNAT</sequence>
<protein>
    <submittedName>
        <fullName evidence="4">Serine proteinase inhibitor A3K</fullName>
    </submittedName>
</protein>
<dbReference type="Gene3D" id="3.30.497.10">
    <property type="entry name" value="Antithrombin, subunit I, domain 2"/>
    <property type="match status" value="1"/>
</dbReference>
<evidence type="ECO:0000256" key="1">
    <source>
        <dbReference type="ARBA" id="ARBA00009500"/>
    </source>
</evidence>
<comment type="similarity">
    <text evidence="1 2">Belongs to the serpin family.</text>
</comment>
<proteinExistence type="inferred from homology"/>
<dbReference type="EMBL" id="JWZT01002658">
    <property type="protein sequence ID" value="KII68955.1"/>
    <property type="molecule type" value="Genomic_DNA"/>
</dbReference>
<dbReference type="InterPro" id="IPR036186">
    <property type="entry name" value="Serpin_sf"/>
</dbReference>
<gene>
    <name evidence="4" type="ORF">RF11_01517</name>
</gene>
<dbReference type="SMART" id="SM00093">
    <property type="entry name" value="SERPIN"/>
    <property type="match status" value="1"/>
</dbReference>
<dbReference type="Pfam" id="PF00079">
    <property type="entry name" value="Serpin"/>
    <property type="match status" value="1"/>
</dbReference>
<name>A0A0C2MXQ2_THEKT</name>
<evidence type="ECO:0000313" key="5">
    <source>
        <dbReference type="Proteomes" id="UP000031668"/>
    </source>
</evidence>
<dbReference type="GO" id="GO:0005615">
    <property type="term" value="C:extracellular space"/>
    <property type="evidence" value="ECO:0007669"/>
    <property type="project" value="InterPro"/>
</dbReference>
<dbReference type="CDD" id="cd00172">
    <property type="entry name" value="serpin"/>
    <property type="match status" value="1"/>
</dbReference>
<feature type="domain" description="Serpin" evidence="3">
    <location>
        <begin position="11"/>
        <end position="369"/>
    </location>
</feature>
<dbReference type="GO" id="GO:0004867">
    <property type="term" value="F:serine-type endopeptidase inhibitor activity"/>
    <property type="evidence" value="ECO:0007669"/>
    <property type="project" value="InterPro"/>
</dbReference>
<dbReference type="OrthoDB" id="5966977at2759"/>
<dbReference type="InterPro" id="IPR042178">
    <property type="entry name" value="Serpin_sf_1"/>
</dbReference>
<dbReference type="InterPro" id="IPR000215">
    <property type="entry name" value="Serpin_fam"/>
</dbReference>